<dbReference type="Pfam" id="PF00990">
    <property type="entry name" value="GGDEF"/>
    <property type="match status" value="1"/>
</dbReference>
<dbReference type="InterPro" id="IPR029787">
    <property type="entry name" value="Nucleotide_cyclase"/>
</dbReference>
<feature type="region of interest" description="Disordered" evidence="4">
    <location>
        <begin position="333"/>
        <end position="365"/>
    </location>
</feature>
<dbReference type="OrthoDB" id="9812260at2"/>
<evidence type="ECO:0000256" key="2">
    <source>
        <dbReference type="ARBA" id="ARBA00012528"/>
    </source>
</evidence>
<feature type="transmembrane region" description="Helical" evidence="5">
    <location>
        <begin position="150"/>
        <end position="170"/>
    </location>
</feature>
<dbReference type="Pfam" id="PF20966">
    <property type="entry name" value="MASE6"/>
    <property type="match status" value="1"/>
</dbReference>
<dbReference type="InterPro" id="IPR050469">
    <property type="entry name" value="Diguanylate_Cyclase"/>
</dbReference>
<organism evidence="7 8">
    <name type="scientific">Hydrocarboniclastica marina</name>
    <dbReference type="NCBI Taxonomy" id="2259620"/>
    <lineage>
        <taxon>Bacteria</taxon>
        <taxon>Pseudomonadati</taxon>
        <taxon>Pseudomonadota</taxon>
        <taxon>Gammaproteobacteria</taxon>
        <taxon>Alteromonadales</taxon>
        <taxon>Alteromonadaceae</taxon>
        <taxon>Hydrocarboniclastica</taxon>
    </lineage>
</organism>
<dbReference type="FunFam" id="3.30.70.270:FF:000001">
    <property type="entry name" value="Diguanylate cyclase domain protein"/>
    <property type="match status" value="1"/>
</dbReference>
<dbReference type="PROSITE" id="PS50887">
    <property type="entry name" value="GGDEF"/>
    <property type="match status" value="1"/>
</dbReference>
<dbReference type="KEGG" id="hmi:soil367_17840"/>
<dbReference type="SMART" id="SM00267">
    <property type="entry name" value="GGDEF"/>
    <property type="match status" value="1"/>
</dbReference>
<dbReference type="EMBL" id="CP031093">
    <property type="protein sequence ID" value="QCF27636.1"/>
    <property type="molecule type" value="Genomic_DNA"/>
</dbReference>
<feature type="transmembrane region" description="Helical" evidence="5">
    <location>
        <begin position="20"/>
        <end position="38"/>
    </location>
</feature>
<feature type="domain" description="GGDEF" evidence="6">
    <location>
        <begin position="212"/>
        <end position="345"/>
    </location>
</feature>
<sequence>MNSPRPMDRATADMTYRRVIFSVMLLITFIGASLFSALNFYQGVVALALIELGMAAFSLALLCLIRNTRDLASWSLTYISAIFGGFLLIFAHPDATPSVFIWVLLIPLVTHLLVGRFMGLAFSLIAIFLAGGVYIWRFQGNPSLVNPLELANMAICVLTVLIFSHVYEVSRERSEARLRKLATTDGLTGLANRMRFTDVFGWEQRKAQREKYPLCLVLIDLDHFKSINDSYGHEAGDQVLQHVATLLAERLRATDLICRIGGEEFGIMVPNCTLGQVEFVVHELQRVLAETPCRVLDQDLQITFSAGIAQLGRDGDDLRALFSVADRRMYQSKADGRNRVTSVDRPGFTMGSADPAPGGRAPAGD</sequence>
<gene>
    <name evidence="7" type="ORF">soil367_17840</name>
</gene>
<dbReference type="NCBIfam" id="TIGR00254">
    <property type="entry name" value="GGDEF"/>
    <property type="match status" value="1"/>
</dbReference>
<dbReference type="InterPro" id="IPR043128">
    <property type="entry name" value="Rev_trsase/Diguanyl_cyclase"/>
</dbReference>
<dbReference type="InterPro" id="IPR048435">
    <property type="entry name" value="MASE6"/>
</dbReference>
<evidence type="ECO:0000256" key="4">
    <source>
        <dbReference type="SAM" id="MobiDB-lite"/>
    </source>
</evidence>
<dbReference type="SUPFAM" id="SSF55073">
    <property type="entry name" value="Nucleotide cyclase"/>
    <property type="match status" value="1"/>
</dbReference>
<dbReference type="Proteomes" id="UP000298049">
    <property type="component" value="Chromosome"/>
</dbReference>
<keyword evidence="5" id="KW-1133">Transmembrane helix</keyword>
<dbReference type="EC" id="2.7.7.65" evidence="2"/>
<evidence type="ECO:0000259" key="6">
    <source>
        <dbReference type="PROSITE" id="PS50887"/>
    </source>
</evidence>
<evidence type="ECO:0000313" key="8">
    <source>
        <dbReference type="Proteomes" id="UP000298049"/>
    </source>
</evidence>
<evidence type="ECO:0000256" key="1">
    <source>
        <dbReference type="ARBA" id="ARBA00001946"/>
    </source>
</evidence>
<keyword evidence="8" id="KW-1185">Reference proteome</keyword>
<evidence type="ECO:0000256" key="3">
    <source>
        <dbReference type="ARBA" id="ARBA00034247"/>
    </source>
</evidence>
<feature type="transmembrane region" description="Helical" evidence="5">
    <location>
        <begin position="71"/>
        <end position="91"/>
    </location>
</feature>
<dbReference type="AlphaFoldDB" id="A0A4P7XKA3"/>
<reference evidence="7 8" key="1">
    <citation type="submission" date="2018-07" db="EMBL/GenBank/DDBJ databases">
        <title>Marsedoiliclastica nanhaica gen. nov. sp. nov., a novel marine hydrocarbonoclastic bacterium isolated from an in-situ enriched hydrocarbon-degrading consortium in deep-sea sediment.</title>
        <authorList>
            <person name="Dong C."/>
            <person name="Ma T."/>
            <person name="Liu R."/>
            <person name="Shao Z."/>
        </authorList>
    </citation>
    <scope>NUCLEOTIDE SEQUENCE [LARGE SCALE GENOMIC DNA]</scope>
    <source>
        <strain evidence="8">soil36-7</strain>
    </source>
</reference>
<keyword evidence="5" id="KW-0472">Membrane</keyword>
<feature type="compositionally biased region" description="Low complexity" evidence="4">
    <location>
        <begin position="355"/>
        <end position="365"/>
    </location>
</feature>
<feature type="transmembrane region" description="Helical" evidence="5">
    <location>
        <begin position="44"/>
        <end position="64"/>
    </location>
</feature>
<dbReference type="Gene3D" id="3.30.70.270">
    <property type="match status" value="1"/>
</dbReference>
<feature type="transmembrane region" description="Helical" evidence="5">
    <location>
        <begin position="97"/>
        <end position="114"/>
    </location>
</feature>
<feature type="transmembrane region" description="Helical" evidence="5">
    <location>
        <begin position="121"/>
        <end position="138"/>
    </location>
</feature>
<dbReference type="PANTHER" id="PTHR45138">
    <property type="entry name" value="REGULATORY COMPONENTS OF SENSORY TRANSDUCTION SYSTEM"/>
    <property type="match status" value="1"/>
</dbReference>
<protein>
    <recommendedName>
        <fullName evidence="2">diguanylate cyclase</fullName>
        <ecNumber evidence="2">2.7.7.65</ecNumber>
    </recommendedName>
</protein>
<dbReference type="GO" id="GO:0052621">
    <property type="term" value="F:diguanylate cyclase activity"/>
    <property type="evidence" value="ECO:0007669"/>
    <property type="project" value="UniProtKB-EC"/>
</dbReference>
<dbReference type="PANTHER" id="PTHR45138:SF9">
    <property type="entry name" value="DIGUANYLATE CYCLASE DGCM-RELATED"/>
    <property type="match status" value="1"/>
</dbReference>
<dbReference type="InterPro" id="IPR000160">
    <property type="entry name" value="GGDEF_dom"/>
</dbReference>
<accession>A0A4P7XKA3</accession>
<keyword evidence="5" id="KW-0812">Transmembrane</keyword>
<name>A0A4P7XKA3_9ALTE</name>
<evidence type="ECO:0000313" key="7">
    <source>
        <dbReference type="EMBL" id="QCF27636.1"/>
    </source>
</evidence>
<proteinExistence type="predicted"/>
<evidence type="ECO:0000256" key="5">
    <source>
        <dbReference type="SAM" id="Phobius"/>
    </source>
</evidence>
<dbReference type="CDD" id="cd01949">
    <property type="entry name" value="GGDEF"/>
    <property type="match status" value="1"/>
</dbReference>
<comment type="catalytic activity">
    <reaction evidence="3">
        <text>2 GTP = 3',3'-c-di-GMP + 2 diphosphate</text>
        <dbReference type="Rhea" id="RHEA:24898"/>
        <dbReference type="ChEBI" id="CHEBI:33019"/>
        <dbReference type="ChEBI" id="CHEBI:37565"/>
        <dbReference type="ChEBI" id="CHEBI:58805"/>
        <dbReference type="EC" id="2.7.7.65"/>
    </reaction>
</comment>
<comment type="cofactor">
    <cofactor evidence="1">
        <name>Mg(2+)</name>
        <dbReference type="ChEBI" id="CHEBI:18420"/>
    </cofactor>
</comment>
<dbReference type="RefSeq" id="WP_136550347.1">
    <property type="nucleotide sequence ID" value="NZ_CP031093.1"/>
</dbReference>